<name>A0A6L9EF55_9FLAO</name>
<evidence type="ECO:0000313" key="2">
    <source>
        <dbReference type="Proteomes" id="UP000475249"/>
    </source>
</evidence>
<evidence type="ECO:0008006" key="3">
    <source>
        <dbReference type="Google" id="ProtNLM"/>
    </source>
</evidence>
<dbReference type="AlphaFoldDB" id="A0A6L9EF55"/>
<dbReference type="Proteomes" id="UP000475249">
    <property type="component" value="Unassembled WGS sequence"/>
</dbReference>
<evidence type="ECO:0000313" key="1">
    <source>
        <dbReference type="EMBL" id="NAS13283.1"/>
    </source>
</evidence>
<dbReference type="EMBL" id="WXYO01000006">
    <property type="protein sequence ID" value="NAS13283.1"/>
    <property type="molecule type" value="Genomic_DNA"/>
</dbReference>
<proteinExistence type="predicted"/>
<gene>
    <name evidence="1" type="ORF">GTQ38_14795</name>
</gene>
<keyword evidence="2" id="KW-1185">Reference proteome</keyword>
<sequence length="137" mass="15280">MLQIERIAFAVILGGFALLAHTCKQQDGKSLVHQWEESETAIPENTAEAEKLFEEASEQTRVALIEPCGRCHQSTLKTHKAAAIAFFDLDQGENWHMDLDEDNLEGLAGRANSNKAISDTERENISLFITLKKAKLK</sequence>
<dbReference type="RefSeq" id="WP_161436320.1">
    <property type="nucleotide sequence ID" value="NZ_WXYO01000006.1"/>
</dbReference>
<organism evidence="1 2">
    <name type="scientific">Poritiphilus flavus</name>
    <dbReference type="NCBI Taxonomy" id="2697053"/>
    <lineage>
        <taxon>Bacteria</taxon>
        <taxon>Pseudomonadati</taxon>
        <taxon>Bacteroidota</taxon>
        <taxon>Flavobacteriia</taxon>
        <taxon>Flavobacteriales</taxon>
        <taxon>Flavobacteriaceae</taxon>
        <taxon>Poritiphilus</taxon>
    </lineage>
</organism>
<protein>
    <recommendedName>
        <fullName evidence="3">Cytochrome c domain-containing protein</fullName>
    </recommendedName>
</protein>
<reference evidence="1 2" key="1">
    <citation type="submission" date="2020-01" db="EMBL/GenBank/DDBJ databases">
        <title>Bacteria diversity of Porities sp.</title>
        <authorList>
            <person name="Wang G."/>
        </authorList>
    </citation>
    <scope>NUCLEOTIDE SEQUENCE [LARGE SCALE GENOMIC DNA]</scope>
    <source>
        <strain evidence="1 2">R33</strain>
    </source>
</reference>
<accession>A0A6L9EF55</accession>
<comment type="caution">
    <text evidence="1">The sequence shown here is derived from an EMBL/GenBank/DDBJ whole genome shotgun (WGS) entry which is preliminary data.</text>
</comment>